<feature type="transmembrane region" description="Helical" evidence="7">
    <location>
        <begin position="241"/>
        <end position="264"/>
    </location>
</feature>
<organism evidence="8 9">
    <name type="scientific">Candidatus Limadaptatus stercorigallinarum</name>
    <dbReference type="NCBI Taxonomy" id="2840845"/>
    <lineage>
        <taxon>Bacteria</taxon>
        <taxon>Bacillati</taxon>
        <taxon>Bacillota</taxon>
        <taxon>Clostridia</taxon>
        <taxon>Eubacteriales</taxon>
        <taxon>Candidatus Limadaptatus</taxon>
    </lineage>
</organism>
<keyword evidence="6 7" id="KW-0472">Membrane</keyword>
<feature type="transmembrane region" description="Helical" evidence="7">
    <location>
        <begin position="202"/>
        <end position="220"/>
    </location>
</feature>
<feature type="transmembrane region" description="Helical" evidence="7">
    <location>
        <begin position="64"/>
        <end position="87"/>
    </location>
</feature>
<accession>A0A9D1HQL7</accession>
<feature type="transmembrane region" description="Helical" evidence="7">
    <location>
        <begin position="284"/>
        <end position="309"/>
    </location>
</feature>
<evidence type="ECO:0000256" key="6">
    <source>
        <dbReference type="ARBA" id="ARBA00023136"/>
    </source>
</evidence>
<keyword evidence="2" id="KW-0813">Transport</keyword>
<protein>
    <submittedName>
        <fullName evidence="8">Polysaccharide biosynthesis C-terminal domain-containing protein</fullName>
    </submittedName>
</protein>
<keyword evidence="5 7" id="KW-1133">Transmembrane helix</keyword>
<feature type="transmembrane region" description="Helical" evidence="7">
    <location>
        <begin position="321"/>
        <end position="344"/>
    </location>
</feature>
<evidence type="ECO:0000313" key="9">
    <source>
        <dbReference type="Proteomes" id="UP000824088"/>
    </source>
</evidence>
<comment type="caution">
    <text evidence="8">The sequence shown here is derived from an EMBL/GenBank/DDBJ whole genome shotgun (WGS) entry which is preliminary data.</text>
</comment>
<comment type="subcellular location">
    <subcellularLocation>
        <location evidence="1">Cell membrane</location>
        <topology evidence="1">Multi-pass membrane protein</topology>
    </subcellularLocation>
</comment>
<dbReference type="InterPro" id="IPR002528">
    <property type="entry name" value="MATE_fam"/>
</dbReference>
<gene>
    <name evidence="8" type="ORF">IAD51_01125</name>
</gene>
<dbReference type="InterPro" id="IPR051327">
    <property type="entry name" value="MATE_MepA_subfamily"/>
</dbReference>
<evidence type="ECO:0000256" key="7">
    <source>
        <dbReference type="SAM" id="Phobius"/>
    </source>
</evidence>
<evidence type="ECO:0000313" key="8">
    <source>
        <dbReference type="EMBL" id="HIU20833.1"/>
    </source>
</evidence>
<dbReference type="PIRSF" id="PIRSF006603">
    <property type="entry name" value="DinF"/>
    <property type="match status" value="1"/>
</dbReference>
<feature type="transmembrane region" description="Helical" evidence="7">
    <location>
        <begin position="108"/>
        <end position="132"/>
    </location>
</feature>
<proteinExistence type="predicted"/>
<evidence type="ECO:0000256" key="5">
    <source>
        <dbReference type="ARBA" id="ARBA00022989"/>
    </source>
</evidence>
<dbReference type="InterPro" id="IPR048279">
    <property type="entry name" value="MdtK-like"/>
</dbReference>
<evidence type="ECO:0000256" key="2">
    <source>
        <dbReference type="ARBA" id="ARBA00022448"/>
    </source>
</evidence>
<dbReference type="PANTHER" id="PTHR43823:SF3">
    <property type="entry name" value="MULTIDRUG EXPORT PROTEIN MEPA"/>
    <property type="match status" value="1"/>
</dbReference>
<keyword evidence="4 7" id="KW-0812">Transmembrane</keyword>
<feature type="transmembrane region" description="Helical" evidence="7">
    <location>
        <begin position="419"/>
        <end position="439"/>
    </location>
</feature>
<feature type="transmembrane region" description="Helical" evidence="7">
    <location>
        <begin position="21"/>
        <end position="44"/>
    </location>
</feature>
<evidence type="ECO:0000256" key="4">
    <source>
        <dbReference type="ARBA" id="ARBA00022692"/>
    </source>
</evidence>
<dbReference type="GO" id="GO:0015297">
    <property type="term" value="F:antiporter activity"/>
    <property type="evidence" value="ECO:0007669"/>
    <property type="project" value="InterPro"/>
</dbReference>
<reference evidence="8" key="1">
    <citation type="submission" date="2020-10" db="EMBL/GenBank/DDBJ databases">
        <authorList>
            <person name="Gilroy R."/>
        </authorList>
    </citation>
    <scope>NUCLEOTIDE SEQUENCE</scope>
    <source>
        <strain evidence="8">1063</strain>
    </source>
</reference>
<evidence type="ECO:0000256" key="1">
    <source>
        <dbReference type="ARBA" id="ARBA00004651"/>
    </source>
</evidence>
<dbReference type="Proteomes" id="UP000824088">
    <property type="component" value="Unassembled WGS sequence"/>
</dbReference>
<feature type="transmembrane region" description="Helical" evidence="7">
    <location>
        <begin position="389"/>
        <end position="407"/>
    </location>
</feature>
<dbReference type="EMBL" id="DVMN01000017">
    <property type="protein sequence ID" value="HIU20833.1"/>
    <property type="molecule type" value="Genomic_DNA"/>
</dbReference>
<keyword evidence="3" id="KW-1003">Cell membrane</keyword>
<dbReference type="Pfam" id="PF01554">
    <property type="entry name" value="MatE"/>
    <property type="match status" value="2"/>
</dbReference>
<reference evidence="8" key="2">
    <citation type="journal article" date="2021" name="PeerJ">
        <title>Extensive microbial diversity within the chicken gut microbiome revealed by metagenomics and culture.</title>
        <authorList>
            <person name="Gilroy R."/>
            <person name="Ravi A."/>
            <person name="Getino M."/>
            <person name="Pursley I."/>
            <person name="Horton D.L."/>
            <person name="Alikhan N.F."/>
            <person name="Baker D."/>
            <person name="Gharbi K."/>
            <person name="Hall N."/>
            <person name="Watson M."/>
            <person name="Adriaenssens E.M."/>
            <person name="Foster-Nyarko E."/>
            <person name="Jarju S."/>
            <person name="Secka A."/>
            <person name="Antonio M."/>
            <person name="Oren A."/>
            <person name="Chaudhuri R.R."/>
            <person name="La Ragione R."/>
            <person name="Hildebrand F."/>
            <person name="Pallen M.J."/>
        </authorList>
    </citation>
    <scope>NUCLEOTIDE SEQUENCE</scope>
    <source>
        <strain evidence="8">1063</strain>
    </source>
</reference>
<sequence>MSAAGAHSAKKSADRLGTENVGRLVAGFALTALAGLLLNFVYSLTDALFVAWVVGDTAMGGVSAVYPFVILQGAISTAIGGGAASIVSRRLGGGDDKGAARATLSAMTAFYLTAAAVTAGGFAAMPSLLAGMGATGDLAPHAKTYFTVILAGNVFSTGFSSIIRAEGKNVYSLLIWVIPVTLNIVLDAVFILALGWGVAGSAAATVMSQFVSFAMSVLFFTRFSSLSFSGVRPSLRDIGSIFAIGVPSLIQMGTLSLISLIINSVLSKIDGETGVTAFGYMNRIITLAVVPFTAAAQALAPVVGYNYGAGKGGRARTAARLCLLIALSCAAAAFVIGESIPGLLMRIFTSDARLVAYGARGMRIAAPALLFMPVPLIAGATLQATGRKILSAAFFAVNFLLFLPLSFGLSSALGADGLWTAYALSAAAAAAAVGVSLLLPSVRARCSLSLCAPPYLRRPHSV</sequence>
<feature type="transmembrane region" description="Helical" evidence="7">
    <location>
        <begin position="170"/>
        <end position="196"/>
    </location>
</feature>
<evidence type="ECO:0000256" key="3">
    <source>
        <dbReference type="ARBA" id="ARBA00022475"/>
    </source>
</evidence>
<feature type="transmembrane region" description="Helical" evidence="7">
    <location>
        <begin position="364"/>
        <end position="382"/>
    </location>
</feature>
<dbReference type="GO" id="GO:0042910">
    <property type="term" value="F:xenobiotic transmembrane transporter activity"/>
    <property type="evidence" value="ECO:0007669"/>
    <property type="project" value="InterPro"/>
</dbReference>
<dbReference type="AlphaFoldDB" id="A0A9D1HQL7"/>
<dbReference type="GO" id="GO:0005886">
    <property type="term" value="C:plasma membrane"/>
    <property type="evidence" value="ECO:0007669"/>
    <property type="project" value="UniProtKB-SubCell"/>
</dbReference>
<name>A0A9D1HQL7_9FIRM</name>
<dbReference type="PANTHER" id="PTHR43823">
    <property type="entry name" value="SPORULATION PROTEIN YKVU"/>
    <property type="match status" value="1"/>
</dbReference>
<feature type="transmembrane region" description="Helical" evidence="7">
    <location>
        <begin position="144"/>
        <end position="163"/>
    </location>
</feature>